<comment type="caution">
    <text evidence="2">The sequence shown here is derived from an EMBL/GenBank/DDBJ whole genome shotgun (WGS) entry which is preliminary data.</text>
</comment>
<dbReference type="InterPro" id="IPR009045">
    <property type="entry name" value="Zn_M74/Hedgehog-like"/>
</dbReference>
<evidence type="ECO:0000313" key="2">
    <source>
        <dbReference type="EMBL" id="MFC1853467.1"/>
    </source>
</evidence>
<keyword evidence="1" id="KW-0732">Signal</keyword>
<organism evidence="2 3">
    <name type="scientific">candidate division CSSED10-310 bacterium</name>
    <dbReference type="NCBI Taxonomy" id="2855610"/>
    <lineage>
        <taxon>Bacteria</taxon>
        <taxon>Bacteria division CSSED10-310</taxon>
    </lineage>
</organism>
<protein>
    <submittedName>
        <fullName evidence="2">Uncharacterized protein</fullName>
    </submittedName>
</protein>
<keyword evidence="3" id="KW-1185">Reference proteome</keyword>
<sequence length="496" mass="57318">MKKIKILFAMTLLLNCAPVVRANDGLDRYGGRYLFYHLYQPISENAGFTVLEEDMKGGADGAPAYRWGRPEFLAIVKLIAAEVNTTQGKAQHQMPIFDLSAENGDTPIDWEDKEYPTGRHPGNSHDGGNNFDLGYYMTSLKGPHIDPDYAVCDDHYSKTEQDEEGKPKDLYQCFGPVIRLDVERQAYFFLRLFQWHADRFDHLLLEAIGVDHYVKKAVLDRISSWREQGTYNVTPEIIAEMEKIMTCDRWGGWARFHHHHTHVRFREIDEGGPFRNELYKLFDQERALEWQLWHDKFVDKTVFIKADLLSYKLGRAIDVTILKPKNLLVESCEYKLGSEDWVTAEEPENNFRYVFDLPYKPQPRDKKLRIQAKIQLSEGTSINLSQVVHLPALSPVLRVGVYKSAICGNYKKEVIEGKELWQLTVSFPPVYNIYITKVAYQIFFMDDTIEPVVVNGKGDQFEATFDNDKKKGILSIEATVYVSKRIRHTIPIYVTL</sequence>
<dbReference type="Proteomes" id="UP001594351">
    <property type="component" value="Unassembled WGS sequence"/>
</dbReference>
<feature type="chain" id="PRO_5047341703" evidence="1">
    <location>
        <begin position="23"/>
        <end position="496"/>
    </location>
</feature>
<proteinExistence type="predicted"/>
<name>A0ABV6Z4U2_UNCC1</name>
<feature type="signal peptide" evidence="1">
    <location>
        <begin position="1"/>
        <end position="22"/>
    </location>
</feature>
<dbReference type="Gene3D" id="3.30.1380.10">
    <property type="match status" value="1"/>
</dbReference>
<gene>
    <name evidence="2" type="ORF">ACFL27_24995</name>
</gene>
<evidence type="ECO:0000313" key="3">
    <source>
        <dbReference type="Proteomes" id="UP001594351"/>
    </source>
</evidence>
<reference evidence="2 3" key="1">
    <citation type="submission" date="2024-09" db="EMBL/GenBank/DDBJ databases">
        <title>Laminarin stimulates single cell rates of sulfate reduction while oxygen inhibits transcriptomic activity in coastal marine sediment.</title>
        <authorList>
            <person name="Lindsay M."/>
            <person name="Orcutt B."/>
            <person name="Emerson D."/>
            <person name="Stepanauskas R."/>
            <person name="D'Angelo T."/>
        </authorList>
    </citation>
    <scope>NUCLEOTIDE SEQUENCE [LARGE SCALE GENOMIC DNA]</scope>
    <source>
        <strain evidence="2">SAG AM-311-K15</strain>
    </source>
</reference>
<dbReference type="EMBL" id="JBHPBY010000508">
    <property type="protein sequence ID" value="MFC1853467.1"/>
    <property type="molecule type" value="Genomic_DNA"/>
</dbReference>
<accession>A0ABV6Z4U2</accession>
<evidence type="ECO:0000256" key="1">
    <source>
        <dbReference type="SAM" id="SignalP"/>
    </source>
</evidence>